<dbReference type="Proteomes" id="UP001154114">
    <property type="component" value="Chromosome 9"/>
</dbReference>
<dbReference type="AlphaFoldDB" id="A0A9N8PZW3"/>
<protein>
    <submittedName>
        <fullName evidence="1">Uncharacterized protein</fullName>
    </submittedName>
</protein>
<dbReference type="EMBL" id="LR824012">
    <property type="protein sequence ID" value="CAD0198614.1"/>
    <property type="molecule type" value="Genomic_DNA"/>
</dbReference>
<keyword evidence="2" id="KW-1185">Reference proteome</keyword>
<proteinExistence type="predicted"/>
<reference evidence="1" key="1">
    <citation type="submission" date="2021-12" db="EMBL/GenBank/DDBJ databases">
        <authorList>
            <person name="King R."/>
        </authorList>
    </citation>
    <scope>NUCLEOTIDE SEQUENCE</scope>
</reference>
<evidence type="ECO:0000313" key="1">
    <source>
        <dbReference type="EMBL" id="CAD0198614.1"/>
    </source>
</evidence>
<organism evidence="1 2">
    <name type="scientific">Chrysodeixis includens</name>
    <name type="common">Soybean looper</name>
    <name type="synonym">Pseudoplusia includens</name>
    <dbReference type="NCBI Taxonomy" id="689277"/>
    <lineage>
        <taxon>Eukaryota</taxon>
        <taxon>Metazoa</taxon>
        <taxon>Ecdysozoa</taxon>
        <taxon>Arthropoda</taxon>
        <taxon>Hexapoda</taxon>
        <taxon>Insecta</taxon>
        <taxon>Pterygota</taxon>
        <taxon>Neoptera</taxon>
        <taxon>Endopterygota</taxon>
        <taxon>Lepidoptera</taxon>
        <taxon>Glossata</taxon>
        <taxon>Ditrysia</taxon>
        <taxon>Noctuoidea</taxon>
        <taxon>Noctuidae</taxon>
        <taxon>Plusiinae</taxon>
        <taxon>Chrysodeixis</taxon>
    </lineage>
</organism>
<accession>A0A9N8PZW3</accession>
<name>A0A9N8PZW3_CHRIL</name>
<sequence>MYVMDQVINWAVYIMPGHYEKCPICECTLIIIIQIIKSTGHYTYGLSPFGQSNTNITAKVINLNILRPQSTSELELLRCPQLQP</sequence>
<gene>
    <name evidence="1" type="ORF">CINC_LOCUS12886</name>
</gene>
<evidence type="ECO:0000313" key="2">
    <source>
        <dbReference type="Proteomes" id="UP001154114"/>
    </source>
</evidence>